<keyword evidence="2" id="KW-1185">Reference proteome</keyword>
<reference evidence="2" key="1">
    <citation type="journal article" date="2019" name="Int. J. Syst. Evol. Microbiol.">
        <title>The Global Catalogue of Microorganisms (GCM) 10K type strain sequencing project: providing services to taxonomists for standard genome sequencing and annotation.</title>
        <authorList>
            <consortium name="The Broad Institute Genomics Platform"/>
            <consortium name="The Broad Institute Genome Sequencing Center for Infectious Disease"/>
            <person name="Wu L."/>
            <person name="Ma J."/>
        </authorList>
    </citation>
    <scope>NUCLEOTIDE SEQUENCE [LARGE SCALE GENOMIC DNA]</scope>
    <source>
        <strain evidence="2">CGMCC 1.10131</strain>
    </source>
</reference>
<comment type="caution">
    <text evidence="1">The sequence shown here is derived from an EMBL/GenBank/DDBJ whole genome shotgun (WGS) entry which is preliminary data.</text>
</comment>
<proteinExistence type="predicted"/>
<dbReference type="EMBL" id="BMDY01000065">
    <property type="protein sequence ID" value="GGB22327.1"/>
    <property type="molecule type" value="Genomic_DNA"/>
</dbReference>
<dbReference type="Proteomes" id="UP000651977">
    <property type="component" value="Unassembled WGS sequence"/>
</dbReference>
<evidence type="ECO:0000313" key="2">
    <source>
        <dbReference type="Proteomes" id="UP000651977"/>
    </source>
</evidence>
<evidence type="ECO:0000313" key="1">
    <source>
        <dbReference type="EMBL" id="GGB22327.1"/>
    </source>
</evidence>
<name>A0ABQ1I800_9ALTE</name>
<accession>A0ABQ1I800</accession>
<organism evidence="1 2">
    <name type="scientific">Agarivorans gilvus</name>
    <dbReference type="NCBI Taxonomy" id="680279"/>
    <lineage>
        <taxon>Bacteria</taxon>
        <taxon>Pseudomonadati</taxon>
        <taxon>Pseudomonadota</taxon>
        <taxon>Gammaproteobacteria</taxon>
        <taxon>Alteromonadales</taxon>
        <taxon>Alteromonadaceae</taxon>
        <taxon>Agarivorans</taxon>
    </lineage>
</organism>
<sequence length="158" mass="18017">MMSMRSIDGQIRKIESKLDSKIFYDFEFWAESDEDTYGLLCLIQSSDPTNLFITEMSPNELTIPDDVQALEAVRSRVIKETGIPDLVLPKVIRFDEKKGDTKAGFQTFLKSYEKPIPVYESIYGESEAIQIEKVSINEFQVLGGKIRLLGDICMSEEM</sequence>
<gene>
    <name evidence="1" type="ORF">GCM10007414_39620</name>
</gene>
<protein>
    <submittedName>
        <fullName evidence="1">Uncharacterized protein</fullName>
    </submittedName>
</protein>